<dbReference type="PANTHER" id="PTHR11731">
    <property type="entry name" value="PROTEASE FAMILY S9B,C DIPEPTIDYL-PEPTIDASE IV-RELATED"/>
    <property type="match status" value="1"/>
</dbReference>
<accession>A0A0B2B2M7</accession>
<gene>
    <name evidence="3" type="ORF">CLV56_0943</name>
</gene>
<evidence type="ECO:0000259" key="2">
    <source>
        <dbReference type="Pfam" id="PF00930"/>
    </source>
</evidence>
<dbReference type="GO" id="GO:0006508">
    <property type="term" value="P:proteolysis"/>
    <property type="evidence" value="ECO:0007669"/>
    <property type="project" value="InterPro"/>
</dbReference>
<dbReference type="Pfam" id="PF00930">
    <property type="entry name" value="DPPIV_N"/>
    <property type="match status" value="1"/>
</dbReference>
<feature type="domain" description="Peptidase S9 prolyl oligopeptidase catalytic" evidence="1">
    <location>
        <begin position="500"/>
        <end position="701"/>
    </location>
</feature>
<dbReference type="InterPro" id="IPR029058">
    <property type="entry name" value="AB_hydrolase_fold"/>
</dbReference>
<dbReference type="SUPFAM" id="SSF53474">
    <property type="entry name" value="alpha/beta-Hydrolases"/>
    <property type="match status" value="1"/>
</dbReference>
<dbReference type="PANTHER" id="PTHR11731:SF193">
    <property type="entry name" value="DIPEPTIDYL PEPTIDASE 9"/>
    <property type="match status" value="1"/>
</dbReference>
<keyword evidence="4" id="KW-1185">Reference proteome</keyword>
<name>A0A0B2B2M7_9ACTN</name>
<organism evidence="3 4">
    <name type="scientific">Mumia flava</name>
    <dbReference type="NCBI Taxonomy" id="1348852"/>
    <lineage>
        <taxon>Bacteria</taxon>
        <taxon>Bacillati</taxon>
        <taxon>Actinomycetota</taxon>
        <taxon>Actinomycetes</taxon>
        <taxon>Propionibacteriales</taxon>
        <taxon>Nocardioidaceae</taxon>
        <taxon>Mumia</taxon>
    </lineage>
</organism>
<dbReference type="EMBL" id="PGEZ01000001">
    <property type="protein sequence ID" value="PJJ56732.1"/>
    <property type="molecule type" value="Genomic_DNA"/>
</dbReference>
<feature type="domain" description="Dipeptidylpeptidase IV N-terminal" evidence="2">
    <location>
        <begin position="114"/>
        <end position="399"/>
    </location>
</feature>
<dbReference type="PRINTS" id="PR00862">
    <property type="entry name" value="PROLIGOPTASE"/>
</dbReference>
<comment type="caution">
    <text evidence="3">The sequence shown here is derived from an EMBL/GenBank/DDBJ whole genome shotgun (WGS) entry which is preliminary data.</text>
</comment>
<dbReference type="RefSeq" id="WP_039362964.1">
    <property type="nucleotide sequence ID" value="NZ_PGEZ01000001.1"/>
</dbReference>
<dbReference type="InterPro" id="IPR002469">
    <property type="entry name" value="Peptidase_S9B_N"/>
</dbReference>
<dbReference type="InterPro" id="IPR050278">
    <property type="entry name" value="Serine_Prot_S9B/DPPIV"/>
</dbReference>
<dbReference type="Pfam" id="PF00326">
    <property type="entry name" value="Peptidase_S9"/>
    <property type="match status" value="1"/>
</dbReference>
<dbReference type="SUPFAM" id="SSF82171">
    <property type="entry name" value="DPP6 N-terminal domain-like"/>
    <property type="match status" value="1"/>
</dbReference>
<evidence type="ECO:0000259" key="1">
    <source>
        <dbReference type="Pfam" id="PF00326"/>
    </source>
</evidence>
<dbReference type="InterPro" id="IPR002470">
    <property type="entry name" value="Peptidase_S9A"/>
</dbReference>
<dbReference type="Proteomes" id="UP000230842">
    <property type="component" value="Unassembled WGS sequence"/>
</dbReference>
<protein>
    <submittedName>
        <fullName evidence="3">Dipeptidyl-peptidase-4</fullName>
    </submittedName>
</protein>
<dbReference type="OrthoDB" id="3325701at2"/>
<reference evidence="3 4" key="1">
    <citation type="submission" date="2017-11" db="EMBL/GenBank/DDBJ databases">
        <title>Genomic Encyclopedia of Archaeal and Bacterial Type Strains, Phase II (KMG-II): From Individual Species to Whole Genera.</title>
        <authorList>
            <person name="Goeker M."/>
        </authorList>
    </citation>
    <scope>NUCLEOTIDE SEQUENCE [LARGE SCALE GENOMIC DNA]</scope>
    <source>
        <strain evidence="3 4">DSM 27763</strain>
    </source>
</reference>
<proteinExistence type="predicted"/>
<dbReference type="AlphaFoldDB" id="A0A0B2B2M7"/>
<dbReference type="Gene3D" id="2.140.10.30">
    <property type="entry name" value="Dipeptidylpeptidase IV, N-terminal domain"/>
    <property type="match status" value="1"/>
</dbReference>
<dbReference type="Gene3D" id="3.40.50.1820">
    <property type="entry name" value="alpha/beta hydrolase"/>
    <property type="match status" value="1"/>
</dbReference>
<dbReference type="InterPro" id="IPR001375">
    <property type="entry name" value="Peptidase_S9_cat"/>
</dbReference>
<sequence>MTEPAETSVSFPRLQARSLRFTLGLPRAITVAADGERVYFLRTPDGETRTGALWVLNTQTGVEQCLVDPDVLLGDGGETLSETERARRERSRETAAGIVGYSMDDAAEVAAFALSGSVWVCRTASGATTALDTPSSVIDPRVDPTGRHVAYVVDGALRIVGVDGTLDYPLVEPDGPEVSWGLAEFAAAEEMDRHRGFWWAPDGQSLLVARVDDTPVSTWWLADPANPAQEPTPHRYPAAGTPNADVTLWRIGLDGSRTEIVWDRGTYEYLARVSWTEHGDPLVQVLSRDQREAAVLAVEYDSGETTLVRAQHDDVWLDLAHGAPAYAPGGRLVTVEDVEDTKRLLLDGSPVSPDDLQVRSVVSIDADSILVTGSVEPTEVHLWRIGIGGDCVQVSDAPGTWEAARGGGVEVRVHSGAETTLPTYAVHRDGTEVARLATRMLDPGFVPEVRFLDAGDDAVRTAVLFPRGHQHGDVARLPIVMNPYGGPHAQRVLRSARRFLEAQWIADQGFCVVVADGRGTPGRGRAWDRALRDDFAGVTLDDQVTALDAVVDKYGSDVDPSRVGIMGWSYGGYLSALAVLRRPDVFHAAVAGAPVTDWRLYDTCYTERYLGHPDEQPEVYDANSLLDGLDDLDDVPPLMLVHGTVDDNVVVAHTLRLSSALLAAGLGHAVLPLTGVTHMTPQEVVAENLAMLEVDFLRTALERRRDER</sequence>
<dbReference type="GO" id="GO:0008239">
    <property type="term" value="F:dipeptidyl-peptidase activity"/>
    <property type="evidence" value="ECO:0007669"/>
    <property type="project" value="TreeGrafter"/>
</dbReference>
<evidence type="ECO:0000313" key="3">
    <source>
        <dbReference type="EMBL" id="PJJ56732.1"/>
    </source>
</evidence>
<dbReference type="GO" id="GO:0004252">
    <property type="term" value="F:serine-type endopeptidase activity"/>
    <property type="evidence" value="ECO:0007669"/>
    <property type="project" value="InterPro"/>
</dbReference>
<evidence type="ECO:0000313" key="4">
    <source>
        <dbReference type="Proteomes" id="UP000230842"/>
    </source>
</evidence>